<evidence type="ECO:0000256" key="3">
    <source>
        <dbReference type="ARBA" id="ARBA00022679"/>
    </source>
</evidence>
<organism evidence="8 9">
    <name type="scientific">Enterococcus avium</name>
    <name type="common">Streptococcus avium</name>
    <dbReference type="NCBI Taxonomy" id="33945"/>
    <lineage>
        <taxon>Bacteria</taxon>
        <taxon>Bacillati</taxon>
        <taxon>Bacillota</taxon>
        <taxon>Bacilli</taxon>
        <taxon>Lactobacillales</taxon>
        <taxon>Enterococcaceae</taxon>
        <taxon>Enterococcus</taxon>
    </lineage>
</organism>
<feature type="active site" evidence="6">
    <location>
        <position position="78"/>
    </location>
</feature>
<keyword evidence="5" id="KW-0680">Restriction system</keyword>
<dbReference type="EC" id="2.1.1.37" evidence="1"/>
<reference evidence="8 9" key="1">
    <citation type="submission" date="2017-10" db="EMBL/GenBank/DDBJ databases">
        <title>FDA dAtabase for Regulatory Grade micrObial Sequences (FDA-ARGOS): Supporting development and validation of Infectious Disease Dx tests.</title>
        <authorList>
            <person name="Campos J."/>
            <person name="Goldberg B."/>
            <person name="Tallon L.J."/>
            <person name="Sadzewicz L."/>
            <person name="Sengamalay N."/>
            <person name="Ott S."/>
            <person name="Godinez A."/>
            <person name="Nagaraj S."/>
            <person name="Vyas G."/>
            <person name="Aluvathingal J."/>
            <person name="Nadendla S."/>
            <person name="Geyer C."/>
            <person name="Nandy P."/>
            <person name="Hobson J."/>
            <person name="Sichtig H."/>
        </authorList>
    </citation>
    <scope>NUCLEOTIDE SEQUENCE [LARGE SCALE GENOMIC DNA]</scope>
    <source>
        <strain evidence="8 9">FDAARGOS_185</strain>
    </source>
</reference>
<evidence type="ECO:0000256" key="7">
    <source>
        <dbReference type="RuleBase" id="RU000416"/>
    </source>
</evidence>
<name>A0A8B5VYP2_ENTAV</name>
<evidence type="ECO:0000256" key="5">
    <source>
        <dbReference type="ARBA" id="ARBA00022747"/>
    </source>
</evidence>
<keyword evidence="4 6" id="KW-0949">S-adenosyl-L-methionine</keyword>
<dbReference type="InterPro" id="IPR001525">
    <property type="entry name" value="C5_MeTfrase"/>
</dbReference>
<gene>
    <name evidence="8" type="ORF">AUF17_03985</name>
</gene>
<evidence type="ECO:0000256" key="6">
    <source>
        <dbReference type="PROSITE-ProRule" id="PRU01016"/>
    </source>
</evidence>
<dbReference type="PANTHER" id="PTHR46098">
    <property type="entry name" value="TRNA (CYTOSINE(38)-C(5))-METHYLTRANSFERASE"/>
    <property type="match status" value="1"/>
</dbReference>
<dbReference type="GO" id="GO:0003886">
    <property type="term" value="F:DNA (cytosine-5-)-methyltransferase activity"/>
    <property type="evidence" value="ECO:0007669"/>
    <property type="project" value="UniProtKB-EC"/>
</dbReference>
<protein>
    <recommendedName>
        <fullName evidence="1">DNA (cytosine-5-)-methyltransferase</fullName>
        <ecNumber evidence="1">2.1.1.37</ecNumber>
    </recommendedName>
</protein>
<evidence type="ECO:0000313" key="8">
    <source>
        <dbReference type="EMBL" id="TRZ33281.1"/>
    </source>
</evidence>
<dbReference type="SUPFAM" id="SSF53335">
    <property type="entry name" value="S-adenosyl-L-methionine-dependent methyltransferases"/>
    <property type="match status" value="1"/>
</dbReference>
<dbReference type="InterPro" id="IPR029063">
    <property type="entry name" value="SAM-dependent_MTases_sf"/>
</dbReference>
<dbReference type="EMBL" id="PDXQ01000001">
    <property type="protein sequence ID" value="TRZ33281.1"/>
    <property type="molecule type" value="Genomic_DNA"/>
</dbReference>
<keyword evidence="2 6" id="KW-0489">Methyltransferase</keyword>
<dbReference type="GO" id="GO:0009307">
    <property type="term" value="P:DNA restriction-modification system"/>
    <property type="evidence" value="ECO:0007669"/>
    <property type="project" value="UniProtKB-KW"/>
</dbReference>
<accession>A0A8B5VYP2</accession>
<dbReference type="Pfam" id="PF00145">
    <property type="entry name" value="DNA_methylase"/>
    <property type="match status" value="1"/>
</dbReference>
<dbReference type="GO" id="GO:0032259">
    <property type="term" value="P:methylation"/>
    <property type="evidence" value="ECO:0007669"/>
    <property type="project" value="UniProtKB-KW"/>
</dbReference>
<evidence type="ECO:0000256" key="4">
    <source>
        <dbReference type="ARBA" id="ARBA00022691"/>
    </source>
</evidence>
<evidence type="ECO:0000256" key="1">
    <source>
        <dbReference type="ARBA" id="ARBA00011975"/>
    </source>
</evidence>
<dbReference type="Proteomes" id="UP000316316">
    <property type="component" value="Unassembled WGS sequence"/>
</dbReference>
<dbReference type="Gene3D" id="3.40.50.150">
    <property type="entry name" value="Vaccinia Virus protein VP39"/>
    <property type="match status" value="1"/>
</dbReference>
<dbReference type="InterPro" id="IPR050750">
    <property type="entry name" value="C5-MTase"/>
</dbReference>
<dbReference type="RefSeq" id="WP_144324577.1">
    <property type="nucleotide sequence ID" value="NZ_PDXQ01000001.1"/>
</dbReference>
<proteinExistence type="inferred from homology"/>
<dbReference type="PRINTS" id="PR00105">
    <property type="entry name" value="C5METTRFRASE"/>
</dbReference>
<evidence type="ECO:0000313" key="9">
    <source>
        <dbReference type="Proteomes" id="UP000316316"/>
    </source>
</evidence>
<keyword evidence="3 6" id="KW-0808">Transferase</keyword>
<dbReference type="AlphaFoldDB" id="A0A8B5VYP2"/>
<dbReference type="PROSITE" id="PS51679">
    <property type="entry name" value="SAM_MT_C5"/>
    <property type="match status" value="1"/>
</dbReference>
<sequence>MRALSLFSGIGGLDLAAEWAGIETVAFCENADFPKRVLKKQWPTVPQFEDVKQLNIKTLESSGIDARTIGIIHGGFPCQPFSLAGKGKAENDDRYLWHEFARLVKEIRPRWVVGENVPGILNRGLETTVSDLEKEGYEVWVFSVAASDIGAIHKRQRYFIVACNTHSQSIIQEDSPTCTFRSERQAWQSSSWKYWREFRELHRKVPEPGICRVDDGVSRELDKNRLIALGNAVQPQQVYPIFKTIMEIERMMRAE</sequence>
<evidence type="ECO:0000256" key="2">
    <source>
        <dbReference type="ARBA" id="ARBA00022603"/>
    </source>
</evidence>
<dbReference type="PANTHER" id="PTHR46098:SF1">
    <property type="entry name" value="TRNA (CYTOSINE(38)-C(5))-METHYLTRANSFERASE"/>
    <property type="match status" value="1"/>
</dbReference>
<dbReference type="NCBIfam" id="TIGR00675">
    <property type="entry name" value="dcm"/>
    <property type="match status" value="1"/>
</dbReference>
<comment type="similarity">
    <text evidence="6 7">Belongs to the class I-like SAM-binding methyltransferase superfamily. C5-methyltransferase family.</text>
</comment>
<comment type="caution">
    <text evidence="8">The sequence shown here is derived from an EMBL/GenBank/DDBJ whole genome shotgun (WGS) entry which is preliminary data.</text>
</comment>